<dbReference type="GO" id="GO:0005576">
    <property type="term" value="C:extracellular region"/>
    <property type="evidence" value="ECO:0007669"/>
    <property type="project" value="UniProtKB-SubCell"/>
</dbReference>
<keyword evidence="3" id="KW-0964">Secreted</keyword>
<evidence type="ECO:0000313" key="6">
    <source>
        <dbReference type="EMBL" id="EPB71824.1"/>
    </source>
</evidence>
<dbReference type="PANTHER" id="PTHR21700:SF116">
    <property type="entry name" value="TRANSTHYRETIN-LIKE PROTEIN 16"/>
    <property type="match status" value="1"/>
</dbReference>
<keyword evidence="4 5" id="KW-0732">Signal</keyword>
<dbReference type="Proteomes" id="UP000054495">
    <property type="component" value="Unassembled WGS sequence"/>
</dbReference>
<comment type="subcellular location">
    <subcellularLocation>
        <location evidence="1">Secreted</location>
    </subcellularLocation>
</comment>
<evidence type="ECO:0000313" key="7">
    <source>
        <dbReference type="Proteomes" id="UP000054495"/>
    </source>
</evidence>
<reference evidence="6 7" key="1">
    <citation type="submission" date="2013-05" db="EMBL/GenBank/DDBJ databases">
        <title>Draft genome of the parasitic nematode Anyclostoma ceylanicum.</title>
        <authorList>
            <person name="Mitreva M."/>
        </authorList>
    </citation>
    <scope>NUCLEOTIDE SEQUENCE [LARGE SCALE GENOMIC DNA]</scope>
</reference>
<evidence type="ECO:0000256" key="3">
    <source>
        <dbReference type="ARBA" id="ARBA00022525"/>
    </source>
</evidence>
<feature type="signal peptide" evidence="5">
    <location>
        <begin position="1"/>
        <end position="19"/>
    </location>
</feature>
<dbReference type="InterPro" id="IPR038479">
    <property type="entry name" value="Transthyretin-like_sf"/>
</dbReference>
<evidence type="ECO:0000256" key="4">
    <source>
        <dbReference type="ARBA" id="ARBA00022729"/>
    </source>
</evidence>
<accession>A0A0D6LIJ5</accession>
<keyword evidence="7" id="KW-1185">Reference proteome</keyword>
<dbReference type="Gene3D" id="2.60.40.3330">
    <property type="match status" value="1"/>
</dbReference>
<dbReference type="Pfam" id="PF01060">
    <property type="entry name" value="TTR-52"/>
    <property type="match status" value="1"/>
</dbReference>
<organism evidence="6 7">
    <name type="scientific">Ancylostoma ceylanicum</name>
    <dbReference type="NCBI Taxonomy" id="53326"/>
    <lineage>
        <taxon>Eukaryota</taxon>
        <taxon>Metazoa</taxon>
        <taxon>Ecdysozoa</taxon>
        <taxon>Nematoda</taxon>
        <taxon>Chromadorea</taxon>
        <taxon>Rhabditida</taxon>
        <taxon>Rhabditina</taxon>
        <taxon>Rhabditomorpha</taxon>
        <taxon>Strongyloidea</taxon>
        <taxon>Ancylostomatidae</taxon>
        <taxon>Ancylostomatinae</taxon>
        <taxon>Ancylostoma</taxon>
    </lineage>
</organism>
<evidence type="ECO:0000256" key="2">
    <source>
        <dbReference type="ARBA" id="ARBA00010112"/>
    </source>
</evidence>
<gene>
    <name evidence="6" type="ORF">ANCCEY_09077</name>
</gene>
<feature type="chain" id="PRO_5002307082" evidence="5">
    <location>
        <begin position="20"/>
        <end position="135"/>
    </location>
</feature>
<protein>
    <submittedName>
        <fullName evidence="6">Transthyretin-like family protein</fullName>
    </submittedName>
</protein>
<name>A0A0D6LIJ5_9BILA</name>
<evidence type="ECO:0000256" key="5">
    <source>
        <dbReference type="SAM" id="SignalP"/>
    </source>
</evidence>
<dbReference type="AlphaFoldDB" id="A0A0D6LIJ5"/>
<comment type="similarity">
    <text evidence="2">Belongs to the nematode transthyretin-like family.</text>
</comment>
<dbReference type="PANTHER" id="PTHR21700">
    <property type="entry name" value="TRANSTHYRETIN-LIKE FAMILY PROTEIN-RELATED"/>
    <property type="match status" value="1"/>
</dbReference>
<dbReference type="EMBL" id="KE125085">
    <property type="protein sequence ID" value="EPB71824.1"/>
    <property type="molecule type" value="Genomic_DNA"/>
</dbReference>
<proteinExistence type="inferred from homology"/>
<evidence type="ECO:0000256" key="1">
    <source>
        <dbReference type="ARBA" id="ARBA00004613"/>
    </source>
</evidence>
<dbReference type="GO" id="GO:0009986">
    <property type="term" value="C:cell surface"/>
    <property type="evidence" value="ECO:0007669"/>
    <property type="project" value="InterPro"/>
</dbReference>
<dbReference type="InterPro" id="IPR001534">
    <property type="entry name" value="Transthyretin-like"/>
</dbReference>
<sequence>MKCILVCALLAVCALSVSAKLQNITVKGVAVCQKKRMANQHVQLYDRDTCLLFQWTPNDLLAEIHTNKEGEFQLYGEEDEVGSIEPFVRIHHSCNAKPGCTRISEYNVPHDKIGGVYDMTYVTLDIVVHGEKEKC</sequence>